<dbReference type="OrthoDB" id="1987139at2"/>
<evidence type="ECO:0000313" key="1">
    <source>
        <dbReference type="EMBL" id="QFJ54619.1"/>
    </source>
</evidence>
<reference evidence="2" key="1">
    <citation type="submission" date="2019-08" db="EMBL/GenBank/DDBJ databases">
        <title>Complete Genome Sequence of the Polysaccharide-Degrading Rumen Bacterium Pseudobutyrivibrio xylanivorans MA3014.</title>
        <authorList>
            <person name="Palevich N."/>
            <person name="Maclean P.H."/>
            <person name="Kelly W.J."/>
            <person name="Leahy S.C."/>
            <person name="Rakonjac J."/>
            <person name="Attwood G.T."/>
        </authorList>
    </citation>
    <scope>NUCLEOTIDE SEQUENCE [LARGE SCALE GENOMIC DNA]</scope>
    <source>
        <strain evidence="2">MA3014</strain>
    </source>
</reference>
<sequence>MELTEIQLRKLVERVMELTLELTVEAPKKNVLVVLSGYDTDRFSTVLKSLKENKNVSTTVVVTPEKLEVEKIGKVICQTADRVITPQEALDSPLDYESIIFPVMPRDILSKCALCIPDTYEVMLIQKAFEEGVSVKVSKGGLSKFTGFEPEGYRQKILSYIRTLLEFGIEIQLDSDTEKR</sequence>
<protein>
    <submittedName>
        <fullName evidence="1">Uncharacterized protein</fullName>
    </submittedName>
</protein>
<dbReference type="EMBL" id="CP043028">
    <property type="protein sequence ID" value="QFJ54619.1"/>
    <property type="molecule type" value="Genomic_DNA"/>
</dbReference>
<gene>
    <name evidence="1" type="ORF">FXF36_07010</name>
</gene>
<dbReference type="AlphaFoldDB" id="A0A5P6VSC9"/>
<name>A0A5P6VSC9_PSEXY</name>
<dbReference type="Proteomes" id="UP000327030">
    <property type="component" value="Chromosome 1"/>
</dbReference>
<dbReference type="RefSeq" id="WP_151623106.1">
    <property type="nucleotide sequence ID" value="NZ_CP043028.1"/>
</dbReference>
<proteinExistence type="predicted"/>
<accession>A0A5P6VSC9</accession>
<organism evidence="1 2">
    <name type="scientific">Pseudobutyrivibrio xylanivorans</name>
    <dbReference type="NCBI Taxonomy" id="185007"/>
    <lineage>
        <taxon>Bacteria</taxon>
        <taxon>Bacillati</taxon>
        <taxon>Bacillota</taxon>
        <taxon>Clostridia</taxon>
        <taxon>Lachnospirales</taxon>
        <taxon>Lachnospiraceae</taxon>
        <taxon>Pseudobutyrivibrio</taxon>
    </lineage>
</organism>
<dbReference type="KEGG" id="pxv:FXF36_07010"/>
<evidence type="ECO:0000313" key="2">
    <source>
        <dbReference type="Proteomes" id="UP000327030"/>
    </source>
</evidence>